<dbReference type="OrthoDB" id="2406883at2759"/>
<dbReference type="PANTHER" id="PTHR37049">
    <property type="entry name" value="PEPTIDASE S41 FAMILY PROTEIN"/>
    <property type="match status" value="1"/>
</dbReference>
<dbReference type="Proteomes" id="UP000749646">
    <property type="component" value="Unassembled WGS sequence"/>
</dbReference>
<name>A0A9P6MFE0_9FUNG</name>
<proteinExistence type="predicted"/>
<comment type="caution">
    <text evidence="3">The sequence shown here is derived from an EMBL/GenBank/DDBJ whole genome shotgun (WGS) entry which is preliminary data.</text>
</comment>
<feature type="signal peptide" evidence="2">
    <location>
        <begin position="1"/>
        <end position="20"/>
    </location>
</feature>
<feature type="non-terminal residue" evidence="3">
    <location>
        <position position="387"/>
    </location>
</feature>
<evidence type="ECO:0000313" key="4">
    <source>
        <dbReference type="Proteomes" id="UP000749646"/>
    </source>
</evidence>
<accession>A0A9P6MFE0</accession>
<dbReference type="InterPro" id="IPR052766">
    <property type="entry name" value="S41A_metabolite_peptidase"/>
</dbReference>
<feature type="chain" id="PRO_5040471140" evidence="2">
    <location>
        <begin position="21"/>
        <end position="387"/>
    </location>
</feature>
<evidence type="ECO:0000256" key="2">
    <source>
        <dbReference type="SAM" id="SignalP"/>
    </source>
</evidence>
<gene>
    <name evidence="3" type="ORF">BGZ65_007265</name>
</gene>
<dbReference type="AlphaFoldDB" id="A0A9P6MFE0"/>
<evidence type="ECO:0000256" key="1">
    <source>
        <dbReference type="SAM" id="MobiDB-lite"/>
    </source>
</evidence>
<protein>
    <submittedName>
        <fullName evidence="3">Uncharacterized protein</fullName>
    </submittedName>
</protein>
<dbReference type="EMBL" id="JAAAHW010001047">
    <property type="protein sequence ID" value="KAF9997151.1"/>
    <property type="molecule type" value="Genomic_DNA"/>
</dbReference>
<dbReference type="PANTHER" id="PTHR37049:SF4">
    <property type="entry name" value="RHODANESE DOMAIN-CONTAINING PROTEIN"/>
    <property type="match status" value="1"/>
</dbReference>
<reference evidence="3" key="1">
    <citation type="journal article" date="2020" name="Fungal Divers.">
        <title>Resolving the Mortierellaceae phylogeny through synthesis of multi-gene phylogenetics and phylogenomics.</title>
        <authorList>
            <person name="Vandepol N."/>
            <person name="Liber J."/>
            <person name="Desiro A."/>
            <person name="Na H."/>
            <person name="Kennedy M."/>
            <person name="Barry K."/>
            <person name="Grigoriev I.V."/>
            <person name="Miller A.N."/>
            <person name="O'Donnell K."/>
            <person name="Stajich J.E."/>
            <person name="Bonito G."/>
        </authorList>
    </citation>
    <scope>NUCLEOTIDE SEQUENCE</scope>
    <source>
        <strain evidence="3">MES-2147</strain>
    </source>
</reference>
<organism evidence="3 4">
    <name type="scientific">Modicella reniformis</name>
    <dbReference type="NCBI Taxonomy" id="1440133"/>
    <lineage>
        <taxon>Eukaryota</taxon>
        <taxon>Fungi</taxon>
        <taxon>Fungi incertae sedis</taxon>
        <taxon>Mucoromycota</taxon>
        <taxon>Mortierellomycotina</taxon>
        <taxon>Mortierellomycetes</taxon>
        <taxon>Mortierellales</taxon>
        <taxon>Mortierellaceae</taxon>
        <taxon>Modicella</taxon>
    </lineage>
</organism>
<feature type="region of interest" description="Disordered" evidence="1">
    <location>
        <begin position="296"/>
        <end position="317"/>
    </location>
</feature>
<keyword evidence="2" id="KW-0732">Signal</keyword>
<evidence type="ECO:0000313" key="3">
    <source>
        <dbReference type="EMBL" id="KAF9997151.1"/>
    </source>
</evidence>
<sequence>MSRLFKPLILSAVIAALVSSAPIPTTSPEHDPCGVLGHLPLSNATVLHVSECYKSIDFNPSEAKTTLDSLYTLYNDFFIFRDAALTPNLALPFTSPPVDILAGLEQIRNNKYTTDYDFHADLALLAQSLNDAHVTYFPDCYNSFLFGQPWFLYTPVVNGQQSLRVYKDQWWGKYDECEVLQINEQDALPYLQAWADKNTGFSKDAGVRLNNVLVSQKYFAETQTWGAVAGSFSRRSSLPESEYVDYRVRCDRPNTSKGHDTEDIRLPWLMMGGPDPGTFTDKESFLQNICLATTETETETKPKPEPGILEEDVGPRHRPPVIESEVLTQNRREEHIREYTEKKERMFTKRAEGDPDQSVQDLPDATFVDGDITAVYQLKSKPNIGVL</sequence>
<keyword evidence="4" id="KW-1185">Reference proteome</keyword>